<reference evidence="7" key="1">
    <citation type="submission" date="2013-03" db="EMBL/GenBank/DDBJ databases">
        <title>The Genome Sequence of Anopheles christyi ACHKN1017.</title>
        <authorList>
            <consortium name="The Broad Institute Genomics Platform"/>
            <person name="Neafsey D.E."/>
            <person name="Besansky N."/>
            <person name="Walker B."/>
            <person name="Young S.K."/>
            <person name="Zeng Q."/>
            <person name="Gargeya S."/>
            <person name="Fitzgerald M."/>
            <person name="Haas B."/>
            <person name="Abouelleil A."/>
            <person name="Allen A.W."/>
            <person name="Alvarado L."/>
            <person name="Arachchi H.M."/>
            <person name="Berlin A.M."/>
            <person name="Chapman S.B."/>
            <person name="Gainer-Dewar J."/>
            <person name="Goldberg J."/>
            <person name="Griggs A."/>
            <person name="Gujja S."/>
            <person name="Hansen M."/>
            <person name="Howarth C."/>
            <person name="Imamovic A."/>
            <person name="Ireland A."/>
            <person name="Larimer J."/>
            <person name="McCowan C."/>
            <person name="Murphy C."/>
            <person name="Pearson M."/>
            <person name="Poon T.W."/>
            <person name="Priest M."/>
            <person name="Roberts A."/>
            <person name="Saif S."/>
            <person name="Shea T."/>
            <person name="Sisk P."/>
            <person name="Sykes S."/>
            <person name="Wortman J."/>
            <person name="Nusbaum C."/>
            <person name="Birren B."/>
        </authorList>
    </citation>
    <scope>NUCLEOTIDE SEQUENCE [LARGE SCALE GENOMIC DNA]</scope>
    <source>
        <strain evidence="7">ACHKN1017</strain>
    </source>
</reference>
<dbReference type="InterPro" id="IPR045864">
    <property type="entry name" value="aa-tRNA-synth_II/BPL/LPL"/>
</dbReference>
<dbReference type="Gene3D" id="3.40.50.800">
    <property type="entry name" value="Anticodon-binding domain"/>
    <property type="match status" value="1"/>
</dbReference>
<accession>A0A182JTK0</accession>
<dbReference type="Gene3D" id="3.30.930.10">
    <property type="entry name" value="Bira Bifunctional Protein, Domain 2"/>
    <property type="match status" value="1"/>
</dbReference>
<dbReference type="VEuPathDB" id="VectorBase:ACHR001832"/>
<dbReference type="GO" id="GO:0005739">
    <property type="term" value="C:mitochondrion"/>
    <property type="evidence" value="ECO:0007669"/>
    <property type="project" value="UniProtKB-SubCell"/>
</dbReference>
<dbReference type="EC" id="6.3.5.-" evidence="3"/>
<comment type="subunit">
    <text evidence="3">Subunit of the heterotrimeric GatCAB amidotransferase (AdT) complex, composed of A, B and C subunits.</text>
</comment>
<dbReference type="STRING" id="43041.A0A182JTK0"/>
<evidence type="ECO:0000256" key="2">
    <source>
        <dbReference type="ARBA" id="ARBA00023128"/>
    </source>
</evidence>
<dbReference type="SUPFAM" id="SSF52954">
    <property type="entry name" value="Class II aaRS ABD-related"/>
    <property type="match status" value="1"/>
</dbReference>
<keyword evidence="7" id="KW-1185">Reference proteome</keyword>
<dbReference type="PANTHER" id="PTHR15004">
    <property type="entry name" value="GLUTAMYL-TRNA(GLN) AMIDOTRANSFERASE SUBUNIT C, MITOCHONDRIAL"/>
    <property type="match status" value="1"/>
</dbReference>
<keyword evidence="3" id="KW-0067">ATP-binding</keyword>
<keyword evidence="3" id="KW-0436">Ligase</keyword>
<evidence type="ECO:0000256" key="1">
    <source>
        <dbReference type="ARBA" id="ARBA00022741"/>
    </source>
</evidence>
<feature type="domain" description="Anticodon-binding" evidence="5">
    <location>
        <begin position="390"/>
        <end position="437"/>
    </location>
</feature>
<reference evidence="6" key="2">
    <citation type="submission" date="2020-05" db="UniProtKB">
        <authorList>
            <consortium name="EnsemblMetazoa"/>
        </authorList>
    </citation>
    <scope>IDENTIFICATION</scope>
    <source>
        <strain evidence="6">ACHKN1017</strain>
    </source>
</reference>
<name>A0A182JTK0_9DIPT</name>
<proteinExistence type="inferred from homology"/>
<dbReference type="Pfam" id="PF03129">
    <property type="entry name" value="HGTP_anticodon"/>
    <property type="match status" value="1"/>
</dbReference>
<evidence type="ECO:0000259" key="5">
    <source>
        <dbReference type="Pfam" id="PF03129"/>
    </source>
</evidence>
<dbReference type="AlphaFoldDB" id="A0A182JTK0"/>
<comment type="catalytic activity">
    <reaction evidence="3">
        <text>L-glutamyl-tRNA(Gln) + L-glutamine + ATP + H2O = L-glutaminyl-tRNA(Gln) + L-glutamate + ADP + phosphate + H(+)</text>
        <dbReference type="Rhea" id="RHEA:17521"/>
        <dbReference type="Rhea" id="RHEA-COMP:9681"/>
        <dbReference type="Rhea" id="RHEA-COMP:9684"/>
        <dbReference type="ChEBI" id="CHEBI:15377"/>
        <dbReference type="ChEBI" id="CHEBI:15378"/>
        <dbReference type="ChEBI" id="CHEBI:29985"/>
        <dbReference type="ChEBI" id="CHEBI:30616"/>
        <dbReference type="ChEBI" id="CHEBI:43474"/>
        <dbReference type="ChEBI" id="CHEBI:58359"/>
        <dbReference type="ChEBI" id="CHEBI:78520"/>
        <dbReference type="ChEBI" id="CHEBI:78521"/>
        <dbReference type="ChEBI" id="CHEBI:456216"/>
    </reaction>
</comment>
<sequence length="442" mass="50157">MYASTFRANMLRGLVVARSLAPKHFSTLKPTSASPEGNGTTYDSWSNRRLEHRTKVPQQPHRAVGSVGENQHSSPIVISQQTVRLLERLSLVDLDSQQALETLQDSIEFAARILPIDTDGVEPLYSVLECEKLTLRPDTVDDGDRQTEVLQNASTTEEEYFRENSNNLPKLPFGLMVEETRTHQLVNLGANFTLKLSEALDLHTTYLLPPAMGNQFLYQLQRQRKIWWMRLSVDPGRYFISDMRREEEGKNRTTSVSICARFLDRSEHVAEIDLERIELSESEKIGHKLAAVVRVKHNLERAVLAILMDAFECAASEQCVKIHRKIAPFKCGIVCAKEDALDANVRNDLIDLSKHLTYVLRDANLPVHESYFFEQSSSGQQHHHDNHHALAQLDQIGIPYALLLSAGTLRTGLLQLRSRDTTLSETIHLTDLPYYLERIINA</sequence>
<dbReference type="GO" id="GO:0005524">
    <property type="term" value="F:ATP binding"/>
    <property type="evidence" value="ECO:0007669"/>
    <property type="project" value="UniProtKB-KW"/>
</dbReference>
<protein>
    <recommendedName>
        <fullName evidence="3">Glutamyl-tRNA(Gln) amidotransferase subunit C, mitochondrial</fullName>
        <shortName evidence="3">Glu-AdT subunit C</shortName>
        <ecNumber evidence="3">6.3.5.-</ecNumber>
    </recommendedName>
</protein>
<evidence type="ECO:0000256" key="4">
    <source>
        <dbReference type="SAM" id="MobiDB-lite"/>
    </source>
</evidence>
<dbReference type="GO" id="GO:0030956">
    <property type="term" value="C:glutamyl-tRNA(Gln) amidotransferase complex"/>
    <property type="evidence" value="ECO:0007669"/>
    <property type="project" value="UniProtKB-UniRule"/>
</dbReference>
<keyword evidence="3" id="KW-0648">Protein biosynthesis</keyword>
<evidence type="ECO:0000313" key="7">
    <source>
        <dbReference type="Proteomes" id="UP000075881"/>
    </source>
</evidence>
<feature type="region of interest" description="Disordered" evidence="4">
    <location>
        <begin position="26"/>
        <end position="47"/>
    </location>
</feature>
<dbReference type="PANTHER" id="PTHR15004:SF0">
    <property type="entry name" value="GLUTAMYL-TRNA(GLN) AMIDOTRANSFERASE SUBUNIT C, MITOCHONDRIAL"/>
    <property type="match status" value="1"/>
</dbReference>
<dbReference type="InterPro" id="IPR036621">
    <property type="entry name" value="Anticodon-bd_dom_sf"/>
</dbReference>
<dbReference type="GO" id="GO:0032543">
    <property type="term" value="P:mitochondrial translation"/>
    <property type="evidence" value="ECO:0007669"/>
    <property type="project" value="UniProtKB-UniRule"/>
</dbReference>
<dbReference type="SUPFAM" id="SSF141000">
    <property type="entry name" value="Glu-tRNAGln amidotransferase C subunit"/>
    <property type="match status" value="1"/>
</dbReference>
<keyword evidence="2 3" id="KW-0496">Mitochondrion</keyword>
<dbReference type="GO" id="GO:0070681">
    <property type="term" value="P:glutaminyl-tRNAGln biosynthesis via transamidation"/>
    <property type="evidence" value="ECO:0007669"/>
    <property type="project" value="UniProtKB-UniRule"/>
</dbReference>
<keyword evidence="1 3" id="KW-0547">Nucleotide-binding</keyword>
<evidence type="ECO:0000313" key="6">
    <source>
        <dbReference type="EnsemblMetazoa" id="ACHR001832-PA"/>
    </source>
</evidence>
<feature type="compositionally biased region" description="Polar residues" evidence="4">
    <location>
        <begin position="28"/>
        <end position="47"/>
    </location>
</feature>
<dbReference type="GO" id="GO:0006450">
    <property type="term" value="P:regulation of translational fidelity"/>
    <property type="evidence" value="ECO:0007669"/>
    <property type="project" value="InterPro"/>
</dbReference>
<dbReference type="EnsemblMetazoa" id="ACHR001832-RA">
    <property type="protein sequence ID" value="ACHR001832-PA"/>
    <property type="gene ID" value="ACHR001832"/>
</dbReference>
<evidence type="ECO:0000256" key="3">
    <source>
        <dbReference type="HAMAP-Rule" id="MF_03149"/>
    </source>
</evidence>
<dbReference type="GO" id="GO:0050567">
    <property type="term" value="F:glutaminyl-tRNA synthase (glutamine-hydrolyzing) activity"/>
    <property type="evidence" value="ECO:0007669"/>
    <property type="project" value="UniProtKB-UniRule"/>
</dbReference>
<dbReference type="Pfam" id="PF02686">
    <property type="entry name" value="GatC"/>
    <property type="match status" value="1"/>
</dbReference>
<dbReference type="InterPro" id="IPR003837">
    <property type="entry name" value="GatC"/>
</dbReference>
<comment type="similarity">
    <text evidence="3">Belongs to the GatC family.</text>
</comment>
<organism evidence="6 7">
    <name type="scientific">Anopheles christyi</name>
    <dbReference type="NCBI Taxonomy" id="43041"/>
    <lineage>
        <taxon>Eukaryota</taxon>
        <taxon>Metazoa</taxon>
        <taxon>Ecdysozoa</taxon>
        <taxon>Arthropoda</taxon>
        <taxon>Hexapoda</taxon>
        <taxon>Insecta</taxon>
        <taxon>Pterygota</taxon>
        <taxon>Neoptera</taxon>
        <taxon>Endopterygota</taxon>
        <taxon>Diptera</taxon>
        <taxon>Nematocera</taxon>
        <taxon>Culicoidea</taxon>
        <taxon>Culicidae</taxon>
        <taxon>Anophelinae</taxon>
        <taxon>Anopheles</taxon>
    </lineage>
</organism>
<dbReference type="HAMAP" id="MF_00122">
    <property type="entry name" value="GatC"/>
    <property type="match status" value="1"/>
</dbReference>
<dbReference type="Proteomes" id="UP000075881">
    <property type="component" value="Unassembled WGS sequence"/>
</dbReference>
<comment type="function">
    <text evidence="3">Allows the formation of correctly charged Gln-tRNA(Gln) through the transamidation of misacylated Glu-tRNA(Gln) in the mitochondria. The reaction takes place in the presence of glutamine and ATP through an activated gamma-phospho-Glu-tRNA(Gln).</text>
</comment>
<dbReference type="InterPro" id="IPR036113">
    <property type="entry name" value="Asp/Glu-ADT_sf_sub_c"/>
</dbReference>
<comment type="subcellular location">
    <subcellularLocation>
        <location evidence="3">Mitochondrion</location>
    </subcellularLocation>
</comment>
<dbReference type="InterPro" id="IPR004154">
    <property type="entry name" value="Anticodon-bd"/>
</dbReference>